<keyword evidence="4" id="KW-0067">ATP-binding</keyword>
<dbReference type="GO" id="GO:0003676">
    <property type="term" value="F:nucleic acid binding"/>
    <property type="evidence" value="ECO:0007669"/>
    <property type="project" value="InterPro"/>
</dbReference>
<dbReference type="Pfam" id="PF00270">
    <property type="entry name" value="DEAD"/>
    <property type="match status" value="1"/>
</dbReference>
<dbReference type="PROSITE" id="PS51192">
    <property type="entry name" value="HELICASE_ATP_BIND_1"/>
    <property type="match status" value="1"/>
</dbReference>
<dbReference type="PATRIC" id="fig|882800.3.peg.4948"/>
<dbReference type="SMART" id="SM00490">
    <property type="entry name" value="HELICc"/>
    <property type="match status" value="1"/>
</dbReference>
<dbReference type="PANTHER" id="PTHR47961:SF6">
    <property type="entry name" value="DNA-DIRECTED DNA POLYMERASE"/>
    <property type="match status" value="1"/>
</dbReference>
<keyword evidence="2" id="KW-0378">Hydrolase</keyword>
<evidence type="ECO:0000259" key="5">
    <source>
        <dbReference type="PROSITE" id="PS51192"/>
    </source>
</evidence>
<dbReference type="GO" id="GO:0005524">
    <property type="term" value="F:ATP binding"/>
    <property type="evidence" value="ECO:0007669"/>
    <property type="project" value="UniProtKB-KW"/>
</dbReference>
<evidence type="ECO:0000259" key="6">
    <source>
        <dbReference type="PROSITE" id="PS51194"/>
    </source>
</evidence>
<dbReference type="Gene3D" id="3.40.50.300">
    <property type="entry name" value="P-loop containing nucleotide triphosphate hydrolases"/>
    <property type="match status" value="2"/>
</dbReference>
<dbReference type="InterPro" id="IPR001650">
    <property type="entry name" value="Helicase_C-like"/>
</dbReference>
<dbReference type="PROSITE" id="PS51194">
    <property type="entry name" value="HELICASE_CTER"/>
    <property type="match status" value="1"/>
</dbReference>
<protein>
    <submittedName>
        <fullName evidence="7">Helicase domain-containing protein</fullName>
    </submittedName>
</protein>
<evidence type="ECO:0000256" key="3">
    <source>
        <dbReference type="ARBA" id="ARBA00022806"/>
    </source>
</evidence>
<keyword evidence="1" id="KW-0547">Nucleotide-binding</keyword>
<dbReference type="GO" id="GO:0004386">
    <property type="term" value="F:helicase activity"/>
    <property type="evidence" value="ECO:0007669"/>
    <property type="project" value="UniProtKB-KW"/>
</dbReference>
<dbReference type="InterPro" id="IPR050474">
    <property type="entry name" value="Hel308_SKI2-like"/>
</dbReference>
<dbReference type="InterPro" id="IPR014001">
    <property type="entry name" value="Helicase_ATP-bd"/>
</dbReference>
<dbReference type="InterPro" id="IPR027417">
    <property type="entry name" value="P-loop_NTPase"/>
</dbReference>
<evidence type="ECO:0000256" key="1">
    <source>
        <dbReference type="ARBA" id="ARBA00022741"/>
    </source>
</evidence>
<feature type="domain" description="Helicase ATP-binding" evidence="5">
    <location>
        <begin position="113"/>
        <end position="268"/>
    </location>
</feature>
<dbReference type="GO" id="GO:0016787">
    <property type="term" value="F:hydrolase activity"/>
    <property type="evidence" value="ECO:0007669"/>
    <property type="project" value="UniProtKB-KW"/>
</dbReference>
<sequence>MTSLATLRSIGSDRRLTADDIFEAVFAAGSILNEDDREASEALEIAIRLLEARRNGQIPDGCMDAVEYLAEECGLYPYVNLNNFGHLTQSVIEAHAIKLDEKVYLHAKQMKVLLWLLAGDNVILSAPTSFGKSLLVDAFLAQKRPHVVVMILPTIALIDEARRRLAKNFRDSYRIITTVTEVYNEAQPTIFILTQERFLQREDNVRISLLFVDEFYKLDPGRDDGRYETLNLAVYRALPKARQVFMAGPHIRNIDLGPNWTGSFRFSQTNYRTVTVNVVDRSAKKEKLQTFLADLRGVGEQNSLVFTAVPGSAQNLMGDIIEAGINYPSELGAKLGDWIAENYHRDWQIGRGAANGIAVHHGRLPRSLGQLFVRMFDDGHLKLLICTSTLIEGVNTSAANVFIYDKKINKTDFDFFSFANIRGRVGRMMRHFVGNAYLYHEPPAEIETRVDVPVLSDPGSSTDFIVMNVDRAELSAAGKERQDRLPAESGLPREILQKHGVLGVELLSEVYSRIIVELRQRPNDYLWTGFPDREQRKALASLVLHIAHTRRDTPGLHSPGQIGWAWSQLGAIRTFSGYLRWFARHFGKDGDPSSGVDTAFQFLQACEFIFPRSIAAIEALVAHAVPDAKIAYGPFIVSLENWYRPVWMKQIDEAGIPIPLAERLRKHIGDVADKDAAIAAIRALDFDALPEFGEIDRFIIDQALMAA</sequence>
<gene>
    <name evidence="7" type="ORF">MetexDRAFT_5060</name>
</gene>
<proteinExistence type="predicted"/>
<name>H1KQZ7_METEX</name>
<dbReference type="PANTHER" id="PTHR47961">
    <property type="entry name" value="DNA POLYMERASE THETA, PUTATIVE (AFU_ORTHOLOGUE AFUA_1G05260)-RELATED"/>
    <property type="match status" value="1"/>
</dbReference>
<dbReference type="AlphaFoldDB" id="H1KQZ7"/>
<dbReference type="InterPro" id="IPR011545">
    <property type="entry name" value="DEAD/DEAH_box_helicase_dom"/>
</dbReference>
<evidence type="ECO:0000313" key="7">
    <source>
        <dbReference type="EMBL" id="EHP90056.1"/>
    </source>
</evidence>
<dbReference type="SUPFAM" id="SSF52540">
    <property type="entry name" value="P-loop containing nucleoside triphosphate hydrolases"/>
    <property type="match status" value="1"/>
</dbReference>
<organism evidence="7 8">
    <name type="scientific">Methylorubrum extorquens DSM 13060</name>
    <dbReference type="NCBI Taxonomy" id="882800"/>
    <lineage>
        <taxon>Bacteria</taxon>
        <taxon>Pseudomonadati</taxon>
        <taxon>Pseudomonadota</taxon>
        <taxon>Alphaproteobacteria</taxon>
        <taxon>Hyphomicrobiales</taxon>
        <taxon>Methylobacteriaceae</taxon>
        <taxon>Methylorubrum</taxon>
    </lineage>
</organism>
<comment type="caution">
    <text evidence="7">The sequence shown here is derived from an EMBL/GenBank/DDBJ whole genome shotgun (WGS) entry which is preliminary data.</text>
</comment>
<dbReference type="EMBL" id="AGJK01000216">
    <property type="protein sequence ID" value="EHP90056.1"/>
    <property type="molecule type" value="Genomic_DNA"/>
</dbReference>
<accession>H1KQZ7</accession>
<evidence type="ECO:0000256" key="2">
    <source>
        <dbReference type="ARBA" id="ARBA00022801"/>
    </source>
</evidence>
<evidence type="ECO:0000256" key="4">
    <source>
        <dbReference type="ARBA" id="ARBA00022840"/>
    </source>
</evidence>
<reference evidence="7 8" key="1">
    <citation type="submission" date="2011-09" db="EMBL/GenBank/DDBJ databases">
        <title>The draft genome of Methylobacterium extorquens DSM 13060.</title>
        <authorList>
            <consortium name="US DOE Joint Genome Institute (JGI-PGF)"/>
            <person name="Lucas S."/>
            <person name="Han J."/>
            <person name="Lapidus A."/>
            <person name="Cheng J.-F."/>
            <person name="Goodwin L."/>
            <person name="Pitluck S."/>
            <person name="Peters L."/>
            <person name="Land M.L."/>
            <person name="Hauser L."/>
            <person name="Koskimaki J."/>
            <person name="Halonen O."/>
            <person name="Pirttila A."/>
            <person name="Frank C."/>
            <person name="Woyke T.J."/>
        </authorList>
    </citation>
    <scope>NUCLEOTIDE SEQUENCE [LARGE SCALE GENOMIC DNA]</scope>
    <source>
        <strain evidence="7 8">DSM 13060</strain>
    </source>
</reference>
<feature type="domain" description="Helicase C-terminal" evidence="6">
    <location>
        <begin position="312"/>
        <end position="470"/>
    </location>
</feature>
<evidence type="ECO:0000313" key="8">
    <source>
        <dbReference type="Proteomes" id="UP000004382"/>
    </source>
</evidence>
<keyword evidence="3 7" id="KW-0347">Helicase</keyword>
<dbReference type="Proteomes" id="UP000004382">
    <property type="component" value="Unassembled WGS sequence"/>
</dbReference>